<dbReference type="Gene3D" id="2.10.109.10">
    <property type="entry name" value="Umud Fragment, subunit A"/>
    <property type="match status" value="1"/>
</dbReference>
<sequence>MVKFVTRICNLLSIIMVLAVVAVGSAMIVPRIMGNDIYAVMSGSMEPYYHVGSLVIVDKHVSPEEISVGDPITFRMSSGAVATHRVVAIDEETREFTTKGDANEVQDMAPVPFDNMIGKAGASIPLIGYIPLYMRTPRGMFSIGAYVIVFILLQIIPEIVKPEESEKEDRGKDEIHKKMD</sequence>
<feature type="transmembrane region" description="Helical" evidence="6">
    <location>
        <begin position="139"/>
        <end position="160"/>
    </location>
</feature>
<keyword evidence="2 6" id="KW-0812">Transmembrane</keyword>
<evidence type="ECO:0000313" key="8">
    <source>
        <dbReference type="Proteomes" id="UP000886804"/>
    </source>
</evidence>
<dbReference type="AlphaFoldDB" id="A0A9D2LA64"/>
<evidence type="ECO:0000256" key="6">
    <source>
        <dbReference type="SAM" id="Phobius"/>
    </source>
</evidence>
<evidence type="ECO:0000256" key="4">
    <source>
        <dbReference type="ARBA" id="ARBA00023136"/>
    </source>
</evidence>
<dbReference type="EMBL" id="DWYS01000156">
    <property type="protein sequence ID" value="HJB08790.1"/>
    <property type="molecule type" value="Genomic_DNA"/>
</dbReference>
<evidence type="ECO:0000256" key="5">
    <source>
        <dbReference type="NCBIfam" id="TIGR02228"/>
    </source>
</evidence>
<dbReference type="CDD" id="cd06530">
    <property type="entry name" value="S26_SPase_I"/>
    <property type="match status" value="1"/>
</dbReference>
<evidence type="ECO:0000256" key="3">
    <source>
        <dbReference type="ARBA" id="ARBA00022989"/>
    </source>
</evidence>
<evidence type="ECO:0000256" key="1">
    <source>
        <dbReference type="ARBA" id="ARBA00004370"/>
    </source>
</evidence>
<accession>A0A9D2LA64</accession>
<reference evidence="7" key="1">
    <citation type="journal article" date="2021" name="PeerJ">
        <title>Extensive microbial diversity within the chicken gut microbiome revealed by metagenomics and culture.</title>
        <authorList>
            <person name="Gilroy R."/>
            <person name="Ravi A."/>
            <person name="Getino M."/>
            <person name="Pursley I."/>
            <person name="Horton D.L."/>
            <person name="Alikhan N.F."/>
            <person name="Baker D."/>
            <person name="Gharbi K."/>
            <person name="Hall N."/>
            <person name="Watson M."/>
            <person name="Adriaenssens E.M."/>
            <person name="Foster-Nyarko E."/>
            <person name="Jarju S."/>
            <person name="Secka A."/>
            <person name="Antonio M."/>
            <person name="Oren A."/>
            <person name="Chaudhuri R.R."/>
            <person name="La Ragione R."/>
            <person name="Hildebrand F."/>
            <person name="Pallen M.J."/>
        </authorList>
    </citation>
    <scope>NUCLEOTIDE SEQUENCE</scope>
    <source>
        <strain evidence="7">CHK188-4685</strain>
    </source>
</reference>
<dbReference type="PRINTS" id="PR00728">
    <property type="entry name" value="SIGNALPTASE"/>
</dbReference>
<organism evidence="7 8">
    <name type="scientific">Candidatus Enterocloster faecavium</name>
    <dbReference type="NCBI Taxonomy" id="2838560"/>
    <lineage>
        <taxon>Bacteria</taxon>
        <taxon>Bacillati</taxon>
        <taxon>Bacillota</taxon>
        <taxon>Clostridia</taxon>
        <taxon>Lachnospirales</taxon>
        <taxon>Lachnospiraceae</taxon>
        <taxon>Enterocloster</taxon>
    </lineage>
</organism>
<gene>
    <name evidence="7" type="ORF">H9716_13165</name>
</gene>
<evidence type="ECO:0000313" key="7">
    <source>
        <dbReference type="EMBL" id="HJB08790.1"/>
    </source>
</evidence>
<dbReference type="GO" id="GO:0016020">
    <property type="term" value="C:membrane"/>
    <property type="evidence" value="ECO:0007669"/>
    <property type="project" value="UniProtKB-SubCell"/>
</dbReference>
<comment type="caution">
    <text evidence="7">The sequence shown here is derived from an EMBL/GenBank/DDBJ whole genome shotgun (WGS) entry which is preliminary data.</text>
</comment>
<feature type="transmembrane region" description="Helical" evidence="6">
    <location>
        <begin position="12"/>
        <end position="33"/>
    </location>
</feature>
<dbReference type="GO" id="GO:0004252">
    <property type="term" value="F:serine-type endopeptidase activity"/>
    <property type="evidence" value="ECO:0007669"/>
    <property type="project" value="UniProtKB-UniRule"/>
</dbReference>
<dbReference type="PANTHER" id="PTHR10806:SF6">
    <property type="entry name" value="SIGNAL PEPTIDASE COMPLEX CATALYTIC SUBUNIT SEC11"/>
    <property type="match status" value="1"/>
</dbReference>
<protein>
    <recommendedName>
        <fullName evidence="5">Signal peptidase I</fullName>
        <ecNumber evidence="5">3.4.21.89</ecNumber>
    </recommendedName>
</protein>
<reference evidence="7" key="2">
    <citation type="submission" date="2021-04" db="EMBL/GenBank/DDBJ databases">
        <authorList>
            <person name="Gilroy R."/>
        </authorList>
    </citation>
    <scope>NUCLEOTIDE SEQUENCE</scope>
    <source>
        <strain evidence="7">CHK188-4685</strain>
    </source>
</reference>
<name>A0A9D2LA64_9FIRM</name>
<keyword evidence="7" id="KW-0378">Hydrolase</keyword>
<evidence type="ECO:0000256" key="2">
    <source>
        <dbReference type="ARBA" id="ARBA00022692"/>
    </source>
</evidence>
<keyword evidence="4 6" id="KW-0472">Membrane</keyword>
<dbReference type="GO" id="GO:0009003">
    <property type="term" value="F:signal peptidase activity"/>
    <property type="evidence" value="ECO:0007669"/>
    <property type="project" value="UniProtKB-EC"/>
</dbReference>
<keyword evidence="3 6" id="KW-1133">Transmembrane helix</keyword>
<proteinExistence type="predicted"/>
<dbReference type="PANTHER" id="PTHR10806">
    <property type="entry name" value="SIGNAL PEPTIDASE COMPLEX CATALYTIC SUBUNIT SEC11"/>
    <property type="match status" value="1"/>
</dbReference>
<dbReference type="InterPro" id="IPR036286">
    <property type="entry name" value="LexA/Signal_pep-like_sf"/>
</dbReference>
<dbReference type="InterPro" id="IPR019533">
    <property type="entry name" value="Peptidase_S26"/>
</dbReference>
<dbReference type="EC" id="3.4.21.89" evidence="5"/>
<dbReference type="Proteomes" id="UP000886804">
    <property type="component" value="Unassembled WGS sequence"/>
</dbReference>
<dbReference type="GO" id="GO:0006465">
    <property type="term" value="P:signal peptide processing"/>
    <property type="evidence" value="ECO:0007669"/>
    <property type="project" value="UniProtKB-UniRule"/>
</dbReference>
<dbReference type="SUPFAM" id="SSF51306">
    <property type="entry name" value="LexA/Signal peptidase"/>
    <property type="match status" value="1"/>
</dbReference>
<comment type="subcellular location">
    <subcellularLocation>
        <location evidence="1">Membrane</location>
    </subcellularLocation>
</comment>
<dbReference type="InterPro" id="IPR001733">
    <property type="entry name" value="Peptidase_S26B"/>
</dbReference>
<dbReference type="NCBIfam" id="TIGR02228">
    <property type="entry name" value="sigpep_I_arch"/>
    <property type="match status" value="1"/>
</dbReference>